<proteinExistence type="predicted"/>
<sequence length="150" mass="16176">MASSHLHIEEESAKVNIETILTNARVIVEEDRDLAPVEPVELNEATDPKIATVPSILPAKQMLRIDQAIERAQVEVENVSSTPVGLLAAIKMTGVADTTRLTVVEDQGTAPARIDPTRLLASADIGAQAAKRNENIGKECIGKDQESCIW</sequence>
<name>F0WAX8_9STRA</name>
<reference evidence="1" key="2">
    <citation type="submission" date="2011-02" db="EMBL/GenBank/DDBJ databases">
        <authorList>
            <person name="MacLean D."/>
        </authorList>
    </citation>
    <scope>NUCLEOTIDE SEQUENCE</scope>
</reference>
<dbReference type="AlphaFoldDB" id="F0WAX8"/>
<evidence type="ECO:0000313" key="1">
    <source>
        <dbReference type="EMBL" id="CCA18300.1"/>
    </source>
</evidence>
<dbReference type="EMBL" id="FR824093">
    <property type="protein sequence ID" value="CCA18300.1"/>
    <property type="molecule type" value="Genomic_DNA"/>
</dbReference>
<accession>F0WAX8</accession>
<dbReference type="HOGENOM" id="CLU_1743882_0_0_1"/>
<organism evidence="1">
    <name type="scientific">Albugo laibachii Nc14</name>
    <dbReference type="NCBI Taxonomy" id="890382"/>
    <lineage>
        <taxon>Eukaryota</taxon>
        <taxon>Sar</taxon>
        <taxon>Stramenopiles</taxon>
        <taxon>Oomycota</taxon>
        <taxon>Peronosporomycetes</taxon>
        <taxon>Albuginales</taxon>
        <taxon>Albuginaceae</taxon>
        <taxon>Albugo</taxon>
    </lineage>
</organism>
<reference evidence="1" key="1">
    <citation type="journal article" date="2011" name="PLoS Biol.">
        <title>Gene gain and loss during evolution of obligate parasitism in the white rust pathogen of Arabidopsis thaliana.</title>
        <authorList>
            <person name="Kemen E."/>
            <person name="Gardiner A."/>
            <person name="Schultz-Larsen T."/>
            <person name="Kemen A.C."/>
            <person name="Balmuth A.L."/>
            <person name="Robert-Seilaniantz A."/>
            <person name="Bailey K."/>
            <person name="Holub E."/>
            <person name="Studholme D.J."/>
            <person name="Maclean D."/>
            <person name="Jones J.D."/>
        </authorList>
    </citation>
    <scope>NUCLEOTIDE SEQUENCE</scope>
</reference>
<gene>
    <name evidence="1" type="primary">AlNc14C48G3839</name>
    <name evidence="1" type="ORF">ALNC14_044430</name>
</gene>
<protein>
    <submittedName>
        <fullName evidence="1">AlNc14C48G3839 protein</fullName>
    </submittedName>
</protein>